<organism evidence="2 3">
    <name type="scientific">Halapricum desulfuricans</name>
    <dbReference type="NCBI Taxonomy" id="2841257"/>
    <lineage>
        <taxon>Archaea</taxon>
        <taxon>Methanobacteriati</taxon>
        <taxon>Methanobacteriota</taxon>
        <taxon>Stenosarchaea group</taxon>
        <taxon>Halobacteria</taxon>
        <taxon>Halobacteriales</taxon>
        <taxon>Haloarculaceae</taxon>
        <taxon>Halapricum</taxon>
    </lineage>
</organism>
<reference evidence="2" key="1">
    <citation type="submission" date="2020-11" db="EMBL/GenBank/DDBJ databases">
        <title>Carbohydrate-dependent, anaerobic sulfur respiration: A novel catabolism in halophilic archaea.</title>
        <authorList>
            <person name="Sorokin D.Y."/>
            <person name="Messina E."/>
            <person name="Smedile F."/>
            <person name="La Cono V."/>
            <person name="Hallsworth J.E."/>
            <person name="Yakimov M.M."/>
        </authorList>
    </citation>
    <scope>NUCLEOTIDE SEQUENCE</scope>
    <source>
        <strain evidence="2">HSR12-1</strain>
    </source>
</reference>
<evidence type="ECO:0000256" key="1">
    <source>
        <dbReference type="SAM" id="MobiDB-lite"/>
    </source>
</evidence>
<dbReference type="RefSeq" id="WP_229112910.1">
    <property type="nucleotide sequence ID" value="NZ_CP064787.1"/>
</dbReference>
<name>A0A897MWF6_9EURY</name>
<dbReference type="EMBL" id="CP064787">
    <property type="protein sequence ID" value="QSG06450.1"/>
    <property type="molecule type" value="Genomic_DNA"/>
</dbReference>
<accession>A0A897MWF6</accession>
<dbReference type="GeneID" id="68855685"/>
<protein>
    <submittedName>
        <fullName evidence="2">Uncharacterized protein</fullName>
    </submittedName>
</protein>
<feature type="compositionally biased region" description="Acidic residues" evidence="1">
    <location>
        <begin position="104"/>
        <end position="114"/>
    </location>
</feature>
<feature type="region of interest" description="Disordered" evidence="1">
    <location>
        <begin position="92"/>
        <end position="114"/>
    </location>
</feature>
<gene>
    <name evidence="2" type="ORF">HSR121_2119</name>
</gene>
<proteinExistence type="predicted"/>
<evidence type="ECO:0000313" key="3">
    <source>
        <dbReference type="Proteomes" id="UP000663525"/>
    </source>
</evidence>
<sequence>MTDGGRDVIDPREFSVNWTPAVIFGEVERLFAVDVETLPNGWVRAKRWDDSKVKIPPHAVEKIEYVDTETFHPDGEPQTYRQQRLVEADALEEARRLAQPTVESDADQEAIADD</sequence>
<evidence type="ECO:0000313" key="2">
    <source>
        <dbReference type="EMBL" id="QSG06450.1"/>
    </source>
</evidence>
<dbReference type="Proteomes" id="UP000663525">
    <property type="component" value="Chromosome"/>
</dbReference>
<dbReference type="AlphaFoldDB" id="A0A897MWF6"/>